<gene>
    <name evidence="1" type="ORF">BVRB_4g084480</name>
</gene>
<dbReference type="Proteomes" id="UP000035740">
    <property type="component" value="Chromosome 4"/>
</dbReference>
<dbReference type="AlphaFoldDB" id="A0A0J8CIG6"/>
<keyword evidence="2" id="KW-1185">Reference proteome</keyword>
<protein>
    <submittedName>
        <fullName evidence="1">Uncharacterized protein</fullName>
    </submittedName>
</protein>
<accession>A0A0J8CIG6</accession>
<evidence type="ECO:0000313" key="2">
    <source>
        <dbReference type="Proteomes" id="UP000035740"/>
    </source>
</evidence>
<proteinExistence type="predicted"/>
<evidence type="ECO:0000313" key="1">
    <source>
        <dbReference type="EMBL" id="KMT13357.1"/>
    </source>
</evidence>
<dbReference type="Gramene" id="KMT13357">
    <property type="protein sequence ID" value="KMT13357"/>
    <property type="gene ID" value="BVRB_4g084480"/>
</dbReference>
<organism evidence="1 2">
    <name type="scientific">Beta vulgaris subsp. vulgaris</name>
    <name type="common">Beet</name>
    <dbReference type="NCBI Taxonomy" id="3555"/>
    <lineage>
        <taxon>Eukaryota</taxon>
        <taxon>Viridiplantae</taxon>
        <taxon>Streptophyta</taxon>
        <taxon>Embryophyta</taxon>
        <taxon>Tracheophyta</taxon>
        <taxon>Spermatophyta</taxon>
        <taxon>Magnoliopsida</taxon>
        <taxon>eudicotyledons</taxon>
        <taxon>Gunneridae</taxon>
        <taxon>Pentapetalae</taxon>
        <taxon>Caryophyllales</taxon>
        <taxon>Chenopodiaceae</taxon>
        <taxon>Betoideae</taxon>
        <taxon>Beta</taxon>
    </lineage>
</organism>
<name>A0A0J8CIG6_BETVV</name>
<dbReference type="EMBL" id="KQ090076">
    <property type="protein sequence ID" value="KMT13357.1"/>
    <property type="molecule type" value="Genomic_DNA"/>
</dbReference>
<sequence>MLPLLQYPTHGANVDVLGDRLPQAFMWTATSSVSRRMFHTDLGPVSVNASAYGRPTFTVSIEVMPNYSTAQTHMVILQVSTHLDLPSHN</sequence>
<reference evidence="1 2" key="1">
    <citation type="journal article" date="2014" name="Nature">
        <title>The genome of the recently domesticated crop plant sugar beet (Beta vulgaris).</title>
        <authorList>
            <person name="Dohm J.C."/>
            <person name="Minoche A.E."/>
            <person name="Holtgrawe D."/>
            <person name="Capella-Gutierrez S."/>
            <person name="Zakrzewski F."/>
            <person name="Tafer H."/>
            <person name="Rupp O."/>
            <person name="Sorensen T.R."/>
            <person name="Stracke R."/>
            <person name="Reinhardt R."/>
            <person name="Goesmann A."/>
            <person name="Kraft T."/>
            <person name="Schulz B."/>
            <person name="Stadler P.F."/>
            <person name="Schmidt T."/>
            <person name="Gabaldon T."/>
            <person name="Lehrach H."/>
            <person name="Weisshaar B."/>
            <person name="Himmelbauer H."/>
        </authorList>
    </citation>
    <scope>NUCLEOTIDE SEQUENCE [LARGE SCALE GENOMIC DNA]</scope>
    <source>
        <tissue evidence="1">Taproot</tissue>
    </source>
</reference>